<name>U2YEE9_9EURY</name>
<evidence type="ECO:0000256" key="1">
    <source>
        <dbReference type="ARBA" id="ARBA00001966"/>
    </source>
</evidence>
<sequence length="194" mass="20269">MTDGPLIVGVAGSRRDGSHTRTAVERVLDACETAGAETDLLALGDVSLPLYHPDREADERGEAAALIARVEAADGVVFGSPVYHGTISSTLKNFHDYCGYDEYEDTAIGLLAVAGGASYGATLEHMRATIRSVHGNCIPEQLGIANVDGAFDDRGAFADESLAERATAFAESLVARADRTRSADAATLADPADD</sequence>
<dbReference type="GO" id="GO:0005829">
    <property type="term" value="C:cytosol"/>
    <property type="evidence" value="ECO:0007669"/>
    <property type="project" value="TreeGrafter"/>
</dbReference>
<reference evidence="4 5" key="1">
    <citation type="submission" date="2013-09" db="EMBL/GenBank/DDBJ databases">
        <title>Whole genome sequencing of Halarchaeum acidiphilum strain MH1-52-1.</title>
        <authorList>
            <person name="Shimane Y."/>
            <person name="Minegishi H."/>
            <person name="Nishi S."/>
            <person name="Echigo A."/>
            <person name="Shuto A."/>
            <person name="Konishi M."/>
            <person name="Ito T."/>
            <person name="Ohkuma M."/>
            <person name="Ohta Y."/>
            <person name="Nagano Y."/>
            <person name="Tsubouchi T."/>
            <person name="Mori K."/>
            <person name="Usui K."/>
            <person name="Kamekura M."/>
            <person name="Usami R."/>
            <person name="Takaki Y."/>
            <person name="Hatada Y."/>
        </authorList>
    </citation>
    <scope>NUCLEOTIDE SEQUENCE [LARGE SCALE GENOMIC DNA]</scope>
    <source>
        <strain evidence="4 5">JCM 16109</strain>
    </source>
</reference>
<dbReference type="EMBL" id="BATA01000016">
    <property type="protein sequence ID" value="GAD52166.1"/>
    <property type="molecule type" value="Genomic_DNA"/>
</dbReference>
<dbReference type="PANTHER" id="PTHR30543">
    <property type="entry name" value="CHROMATE REDUCTASE"/>
    <property type="match status" value="1"/>
</dbReference>
<comment type="similarity">
    <text evidence="2">Belongs to the SsuE family. Isf subfamily.</text>
</comment>
<evidence type="ECO:0000256" key="2">
    <source>
        <dbReference type="ARBA" id="ARBA00038292"/>
    </source>
</evidence>
<dbReference type="GO" id="GO:0016491">
    <property type="term" value="F:oxidoreductase activity"/>
    <property type="evidence" value="ECO:0007669"/>
    <property type="project" value="InterPro"/>
</dbReference>
<comment type="caution">
    <text evidence="4">The sequence shown here is derived from an EMBL/GenBank/DDBJ whole genome shotgun (WGS) entry which is preliminary data.</text>
</comment>
<feature type="domain" description="NADPH-dependent FMN reductase-like" evidence="3">
    <location>
        <begin position="7"/>
        <end position="146"/>
    </location>
</feature>
<dbReference type="OrthoDB" id="9059at2157"/>
<protein>
    <submittedName>
        <fullName evidence="4">NADPH-dependent FMN reductase</fullName>
    </submittedName>
</protein>
<dbReference type="InterPro" id="IPR005025">
    <property type="entry name" value="FMN_Rdtase-like_dom"/>
</dbReference>
<dbReference type="PANTHER" id="PTHR30543:SF21">
    <property type="entry name" value="NAD(P)H-DEPENDENT FMN REDUCTASE LOT6"/>
    <property type="match status" value="1"/>
</dbReference>
<comment type="cofactor">
    <cofactor evidence="1">
        <name>[4Fe-4S] cluster</name>
        <dbReference type="ChEBI" id="CHEBI:49883"/>
    </cofactor>
</comment>
<dbReference type="eggNOG" id="arCOG04624">
    <property type="taxonomic scope" value="Archaea"/>
</dbReference>
<dbReference type="RefSeq" id="WP_021779935.1">
    <property type="nucleotide sequence ID" value="NZ_BATA01000016.1"/>
</dbReference>
<keyword evidence="5" id="KW-1185">Reference proteome</keyword>
<dbReference type="AlphaFoldDB" id="U2YEE9"/>
<evidence type="ECO:0000259" key="3">
    <source>
        <dbReference type="Pfam" id="PF03358"/>
    </source>
</evidence>
<organism evidence="4 5">
    <name type="scientific">Halarchaeum acidiphilum MH1-52-1</name>
    <dbReference type="NCBI Taxonomy" id="1261545"/>
    <lineage>
        <taxon>Archaea</taxon>
        <taxon>Methanobacteriati</taxon>
        <taxon>Methanobacteriota</taxon>
        <taxon>Stenosarchaea group</taxon>
        <taxon>Halobacteria</taxon>
        <taxon>Halobacteriales</taxon>
        <taxon>Halobacteriaceae</taxon>
    </lineage>
</organism>
<proteinExistence type="inferred from homology"/>
<dbReference type="Proteomes" id="UP000016986">
    <property type="component" value="Unassembled WGS sequence"/>
</dbReference>
<dbReference type="GO" id="GO:0010181">
    <property type="term" value="F:FMN binding"/>
    <property type="evidence" value="ECO:0007669"/>
    <property type="project" value="TreeGrafter"/>
</dbReference>
<dbReference type="SUPFAM" id="SSF52218">
    <property type="entry name" value="Flavoproteins"/>
    <property type="match status" value="1"/>
</dbReference>
<evidence type="ECO:0000313" key="4">
    <source>
        <dbReference type="EMBL" id="GAD52166.1"/>
    </source>
</evidence>
<dbReference type="InterPro" id="IPR050712">
    <property type="entry name" value="NAD(P)H-dep_reductase"/>
</dbReference>
<gene>
    <name evidence="4" type="ORF">MBEHAL_0926</name>
</gene>
<dbReference type="Gene3D" id="3.40.50.360">
    <property type="match status" value="1"/>
</dbReference>
<dbReference type="InterPro" id="IPR029039">
    <property type="entry name" value="Flavoprotein-like_sf"/>
</dbReference>
<accession>U2YEE9</accession>
<evidence type="ECO:0000313" key="5">
    <source>
        <dbReference type="Proteomes" id="UP000016986"/>
    </source>
</evidence>
<dbReference type="Pfam" id="PF03358">
    <property type="entry name" value="FMN_red"/>
    <property type="match status" value="1"/>
</dbReference>